<dbReference type="RefSeq" id="WP_117329834.1">
    <property type="nucleotide sequence ID" value="NZ_WUJG01000002.1"/>
</dbReference>
<proteinExistence type="predicted"/>
<dbReference type="Proteomes" id="UP000264002">
    <property type="component" value="Unassembled WGS sequence"/>
</dbReference>
<protein>
    <recommendedName>
        <fullName evidence="3">Glycosyltransferase family 2 protein</fullName>
    </recommendedName>
</protein>
<dbReference type="EMBL" id="QUWK01000004">
    <property type="protein sequence ID" value="RFU95422.1"/>
    <property type="molecule type" value="Genomic_DNA"/>
</dbReference>
<dbReference type="AlphaFoldDB" id="A0A372MI36"/>
<reference evidence="1 2" key="2">
    <citation type="submission" date="2018-09" db="EMBL/GenBank/DDBJ databases">
        <title>Genome of Sphaerochaeta halotolerans strain 4-11.</title>
        <authorList>
            <person name="Nazina T.N."/>
            <person name="Sokolova D.S."/>
        </authorList>
    </citation>
    <scope>NUCLEOTIDE SEQUENCE [LARGE SCALE GENOMIC DNA]</scope>
    <source>
        <strain evidence="1 2">4-11</strain>
    </source>
</reference>
<accession>A0A372MI36</accession>
<reference evidence="2" key="1">
    <citation type="submission" date="2018-08" db="EMBL/GenBank/DDBJ databases">
        <authorList>
            <person name="Grouzdev D.S."/>
            <person name="Krutkina M.S."/>
        </authorList>
    </citation>
    <scope>NUCLEOTIDE SEQUENCE [LARGE SCALE GENOMIC DNA]</scope>
    <source>
        <strain evidence="2">4-11</strain>
    </source>
</reference>
<comment type="caution">
    <text evidence="1">The sequence shown here is derived from an EMBL/GenBank/DDBJ whole genome shotgun (WGS) entry which is preliminary data.</text>
</comment>
<dbReference type="InterPro" id="IPR029044">
    <property type="entry name" value="Nucleotide-diphossugar_trans"/>
</dbReference>
<sequence>MMTNYRIYRRKQEIGKRINQLHNIEQLAIGILDTGTPEQLREALDWYVREMNYSLHVVTQEGRFDMLAMQQEFKDVTFLVFATHAFTGEKINAVANECQANLFLIVRSDLLLVKFDGTFLFSAMSEGEHPAAFGAVIANANREIIPCLRIPRLTGRELDPDSDFPSPDPSVIRSTLYPVFCLGLYDRALFQRLRGFDEEIHSEYWQALDWGVRCHLYGYDLALNSNLLMQVPDRESVIEDRSEVQGFTRCYTKALSVQQIRGKNVAKRYKGYFDKEVYNDEVKKRMIWLQKRDFNTLCSQWPKENA</sequence>
<evidence type="ECO:0000313" key="2">
    <source>
        <dbReference type="Proteomes" id="UP000264002"/>
    </source>
</evidence>
<organism evidence="1 2">
    <name type="scientific">Sphaerochaeta halotolerans</name>
    <dbReference type="NCBI Taxonomy" id="2293840"/>
    <lineage>
        <taxon>Bacteria</taxon>
        <taxon>Pseudomonadati</taxon>
        <taxon>Spirochaetota</taxon>
        <taxon>Spirochaetia</taxon>
        <taxon>Spirochaetales</taxon>
        <taxon>Sphaerochaetaceae</taxon>
        <taxon>Sphaerochaeta</taxon>
    </lineage>
</organism>
<keyword evidence="2" id="KW-1185">Reference proteome</keyword>
<dbReference type="OrthoDB" id="355867at2"/>
<dbReference type="SUPFAM" id="SSF53448">
    <property type="entry name" value="Nucleotide-diphospho-sugar transferases"/>
    <property type="match status" value="1"/>
</dbReference>
<gene>
    <name evidence="1" type="ORF">DYP60_05250</name>
</gene>
<dbReference type="Gene3D" id="3.90.550.10">
    <property type="entry name" value="Spore Coat Polysaccharide Biosynthesis Protein SpsA, Chain A"/>
    <property type="match status" value="1"/>
</dbReference>
<evidence type="ECO:0000313" key="1">
    <source>
        <dbReference type="EMBL" id="RFU95422.1"/>
    </source>
</evidence>
<evidence type="ECO:0008006" key="3">
    <source>
        <dbReference type="Google" id="ProtNLM"/>
    </source>
</evidence>
<name>A0A372MI36_9SPIR</name>